<dbReference type="AlphaFoldDB" id="A0A0A9AJ38"/>
<feature type="compositionally biased region" description="Basic residues" evidence="1">
    <location>
        <begin position="16"/>
        <end position="25"/>
    </location>
</feature>
<evidence type="ECO:0000313" key="2">
    <source>
        <dbReference type="EMBL" id="JAD51146.1"/>
    </source>
</evidence>
<feature type="region of interest" description="Disordered" evidence="1">
    <location>
        <begin position="1"/>
        <end position="25"/>
    </location>
</feature>
<reference evidence="2" key="2">
    <citation type="journal article" date="2015" name="Data Brief">
        <title>Shoot transcriptome of the giant reed, Arundo donax.</title>
        <authorList>
            <person name="Barrero R.A."/>
            <person name="Guerrero F.D."/>
            <person name="Moolhuijzen P."/>
            <person name="Goolsby J.A."/>
            <person name="Tidwell J."/>
            <person name="Bellgard S.E."/>
            <person name="Bellgard M.I."/>
        </authorList>
    </citation>
    <scope>NUCLEOTIDE SEQUENCE</scope>
    <source>
        <tissue evidence="2">Shoot tissue taken approximately 20 cm above the soil surface</tissue>
    </source>
</reference>
<evidence type="ECO:0000256" key="1">
    <source>
        <dbReference type="SAM" id="MobiDB-lite"/>
    </source>
</evidence>
<proteinExistence type="predicted"/>
<accession>A0A0A9AJ38</accession>
<dbReference type="EMBL" id="GBRH01246749">
    <property type="protein sequence ID" value="JAD51146.1"/>
    <property type="molecule type" value="Transcribed_RNA"/>
</dbReference>
<name>A0A0A9AJ38_ARUDO</name>
<reference evidence="2" key="1">
    <citation type="submission" date="2014-09" db="EMBL/GenBank/DDBJ databases">
        <authorList>
            <person name="Magalhaes I.L.F."/>
            <person name="Oliveira U."/>
            <person name="Santos F.R."/>
            <person name="Vidigal T.H.D.A."/>
            <person name="Brescovit A.D."/>
            <person name="Santos A.J."/>
        </authorList>
    </citation>
    <scope>NUCLEOTIDE SEQUENCE</scope>
    <source>
        <tissue evidence="2">Shoot tissue taken approximately 20 cm above the soil surface</tissue>
    </source>
</reference>
<protein>
    <submittedName>
        <fullName evidence="2">Uncharacterized protein</fullName>
    </submittedName>
</protein>
<sequence>MARQSATSEEVERVGGRRHHRGLHPRRHVRVLHQSLPLQHCLHPANLYCCSCAAPEDRSLLVRATSLLLPDS</sequence>
<organism evidence="2">
    <name type="scientific">Arundo donax</name>
    <name type="common">Giant reed</name>
    <name type="synonym">Donax arundinaceus</name>
    <dbReference type="NCBI Taxonomy" id="35708"/>
    <lineage>
        <taxon>Eukaryota</taxon>
        <taxon>Viridiplantae</taxon>
        <taxon>Streptophyta</taxon>
        <taxon>Embryophyta</taxon>
        <taxon>Tracheophyta</taxon>
        <taxon>Spermatophyta</taxon>
        <taxon>Magnoliopsida</taxon>
        <taxon>Liliopsida</taxon>
        <taxon>Poales</taxon>
        <taxon>Poaceae</taxon>
        <taxon>PACMAD clade</taxon>
        <taxon>Arundinoideae</taxon>
        <taxon>Arundineae</taxon>
        <taxon>Arundo</taxon>
    </lineage>
</organism>